<evidence type="ECO:0000259" key="2">
    <source>
        <dbReference type="Pfam" id="PF09145"/>
    </source>
</evidence>
<evidence type="ECO:0000313" key="3">
    <source>
        <dbReference type="EMBL" id="SCU79657.1"/>
    </source>
</evidence>
<dbReference type="GO" id="GO:0072318">
    <property type="term" value="P:clathrin coat disassembly"/>
    <property type="evidence" value="ECO:0007669"/>
    <property type="project" value="TreeGrafter"/>
</dbReference>
<dbReference type="EMBL" id="LT598456">
    <property type="protein sequence ID" value="SCU79657.1"/>
    <property type="molecule type" value="Genomic_DNA"/>
</dbReference>
<feature type="domain" description="SWA2-like ubiquitin-associated" evidence="2">
    <location>
        <begin position="146"/>
        <end position="187"/>
    </location>
</feature>
<feature type="region of interest" description="Disordered" evidence="1">
    <location>
        <begin position="496"/>
        <end position="537"/>
    </location>
</feature>
<dbReference type="GO" id="GO:0005737">
    <property type="term" value="C:cytoplasm"/>
    <property type="evidence" value="ECO:0007669"/>
    <property type="project" value="TreeGrafter"/>
</dbReference>
<dbReference type="Proteomes" id="UP000190274">
    <property type="component" value="Chromosome B"/>
</dbReference>
<keyword evidence="4" id="KW-1185">Reference proteome</keyword>
<dbReference type="InterPro" id="IPR019734">
    <property type="entry name" value="TPR_rpt"/>
</dbReference>
<dbReference type="SUPFAM" id="SSF48452">
    <property type="entry name" value="TPR-like"/>
    <property type="match status" value="1"/>
</dbReference>
<dbReference type="Pfam" id="PF09145">
    <property type="entry name" value="Ubiq-assoc"/>
    <property type="match status" value="1"/>
</dbReference>
<dbReference type="Gene3D" id="1.25.40.10">
    <property type="entry name" value="Tetratricopeptide repeat domain"/>
    <property type="match status" value="1"/>
</dbReference>
<sequence>MADPFANLFTSFKGGKNEAQKNSKPRESDVPRSPTPTTPGREQGSKQSCDIDLLFSPGQGDELVKNDHSGSSVKRPSGPTVSRTGLDPNIGVNMDMFSPTPPPQEATKDPRDDFDDVFETFNSTPLQSVPETAASTPKDDNVGNVLIDEVKDMEIAKLMSLGLDVENASQYYDRGFLYEHVLEKDRQPISRKLSSKEKPSDEPDLFSMASSWIGKGRTFLDSTFKQKAPGLETGFLTEYVSTRSGSPNTTSSQRLGPQNHNDLVDAQRSANQNKFAFDEHDSIVSRPASAPGMPATKTAATLGHAASEPNSPPHFGSHGEPQEVLLDFDAPMPSHTLQKATTIKLSQIERHGFEEYKAKASESFTAGDYPTAYQNYEKSLNNLQQNHPWRIVSYSNMIVCQLKLGDYRQVLKNASSALDLIPPNIDENIPDLSPPKTFKTIWSKIVCNKAEALERLEDYANALLTYQQLIEKGIVSSKILDARRRCQKIVEPEKFTVAKKSKRPPTPSQPPVSGQSDLETKRARALQNQNRQAREEDEKRFIFKDDVERKISQWCNGNQSNLRELLARLHLILDWCGWKEVAPTALVMPKKVKVYYLKAAAKTHPDKVQESWPLERKMIAENVFVILSKAWESFKEENDMT</sequence>
<feature type="compositionally biased region" description="Basic and acidic residues" evidence="1">
    <location>
        <begin position="15"/>
        <end position="30"/>
    </location>
</feature>
<accession>A0A1G4IS16</accession>
<proteinExistence type="predicted"/>
<evidence type="ECO:0000256" key="1">
    <source>
        <dbReference type="SAM" id="MobiDB-lite"/>
    </source>
</evidence>
<dbReference type="CDD" id="cd14329">
    <property type="entry name" value="UBA_SWA2p_like"/>
    <property type="match status" value="1"/>
</dbReference>
<dbReference type="SUPFAM" id="SSF46934">
    <property type="entry name" value="UBA-like"/>
    <property type="match status" value="1"/>
</dbReference>
<dbReference type="AlphaFoldDB" id="A0A1G4IS16"/>
<dbReference type="Gene3D" id="1.10.287.110">
    <property type="entry name" value="DnaJ domain"/>
    <property type="match status" value="1"/>
</dbReference>
<feature type="region of interest" description="Disordered" evidence="1">
    <location>
        <begin position="301"/>
        <end position="321"/>
    </location>
</feature>
<dbReference type="GO" id="GO:0031982">
    <property type="term" value="C:vesicle"/>
    <property type="evidence" value="ECO:0007669"/>
    <property type="project" value="TreeGrafter"/>
</dbReference>
<dbReference type="InterPro" id="IPR036869">
    <property type="entry name" value="J_dom_sf"/>
</dbReference>
<dbReference type="PANTHER" id="PTHR23172">
    <property type="entry name" value="AUXILIN/CYCLIN G-ASSOCIATED KINASE-RELATED"/>
    <property type="match status" value="1"/>
</dbReference>
<dbReference type="STRING" id="1266660.A0A1G4IS16"/>
<dbReference type="OrthoDB" id="1717591at2759"/>
<dbReference type="PANTHER" id="PTHR23172:SF19">
    <property type="entry name" value="J DOMAIN-CONTAINING PROTEIN"/>
    <property type="match status" value="1"/>
</dbReference>
<dbReference type="Gene3D" id="1.10.8.10">
    <property type="entry name" value="DNA helicase RuvA subunit, C-terminal domain"/>
    <property type="match status" value="1"/>
</dbReference>
<protein>
    <submittedName>
        <fullName evidence="3">LADA_0B02278g1_1</fullName>
    </submittedName>
</protein>
<feature type="region of interest" description="Disordered" evidence="1">
    <location>
        <begin position="1"/>
        <end position="113"/>
    </location>
</feature>
<dbReference type="GO" id="GO:0030276">
    <property type="term" value="F:clathrin binding"/>
    <property type="evidence" value="ECO:0007669"/>
    <property type="project" value="TreeGrafter"/>
</dbReference>
<feature type="compositionally biased region" description="Polar residues" evidence="1">
    <location>
        <begin position="69"/>
        <end position="83"/>
    </location>
</feature>
<gene>
    <name evidence="3" type="ORF">LADA_0B02278G</name>
</gene>
<reference evidence="4" key="1">
    <citation type="submission" date="2016-03" db="EMBL/GenBank/DDBJ databases">
        <authorList>
            <person name="Devillers H."/>
        </authorList>
    </citation>
    <scope>NUCLEOTIDE SEQUENCE [LARGE SCALE GENOMIC DNA]</scope>
</reference>
<name>A0A1G4IS16_9SACH</name>
<dbReference type="InterPro" id="IPR011990">
    <property type="entry name" value="TPR-like_helical_dom_sf"/>
</dbReference>
<dbReference type="InterPro" id="IPR015228">
    <property type="entry name" value="SWA2_UBA"/>
</dbReference>
<dbReference type="InterPro" id="IPR009060">
    <property type="entry name" value="UBA-like_sf"/>
</dbReference>
<organism evidence="3 4">
    <name type="scientific">Lachancea dasiensis</name>
    <dbReference type="NCBI Taxonomy" id="1072105"/>
    <lineage>
        <taxon>Eukaryota</taxon>
        <taxon>Fungi</taxon>
        <taxon>Dikarya</taxon>
        <taxon>Ascomycota</taxon>
        <taxon>Saccharomycotina</taxon>
        <taxon>Saccharomycetes</taxon>
        <taxon>Saccharomycetales</taxon>
        <taxon>Saccharomycetaceae</taxon>
        <taxon>Lachancea</taxon>
    </lineage>
</organism>
<dbReference type="GO" id="GO:0072583">
    <property type="term" value="P:clathrin-dependent endocytosis"/>
    <property type="evidence" value="ECO:0007669"/>
    <property type="project" value="TreeGrafter"/>
</dbReference>
<dbReference type="SMART" id="SM00028">
    <property type="entry name" value="TPR"/>
    <property type="match status" value="3"/>
</dbReference>
<feature type="region of interest" description="Disordered" evidence="1">
    <location>
        <begin position="241"/>
        <end position="261"/>
    </location>
</feature>
<evidence type="ECO:0000313" key="4">
    <source>
        <dbReference type="Proteomes" id="UP000190274"/>
    </source>
</evidence>
<dbReference type="SUPFAM" id="SSF46565">
    <property type="entry name" value="Chaperone J-domain"/>
    <property type="match status" value="1"/>
</dbReference>